<name>A0ABX5B0B1_9SPIR</name>
<comment type="caution">
    <text evidence="1">The sequence shown here is derived from an EMBL/GenBank/DDBJ whole genome shotgun (WGS) entry which is preliminary data.</text>
</comment>
<protein>
    <recommendedName>
        <fullName evidence="3">Phage protein</fullName>
    </recommendedName>
</protein>
<gene>
    <name evidence="1" type="ORF">DJ52_16075</name>
</gene>
<dbReference type="Proteomes" id="UP000238924">
    <property type="component" value="Unassembled WGS sequence"/>
</dbReference>
<dbReference type="EMBL" id="JJMJ01000300">
    <property type="protein sequence ID" value="PPS20578.1"/>
    <property type="molecule type" value="Genomic_DNA"/>
</dbReference>
<evidence type="ECO:0000313" key="2">
    <source>
        <dbReference type="Proteomes" id="UP000238924"/>
    </source>
</evidence>
<reference evidence="1 2" key="1">
    <citation type="submission" date="2014-04" db="EMBL/GenBank/DDBJ databases">
        <title>Whole genome sequence of 'Brachyspira hampsonii' D13-03603F2.</title>
        <authorList>
            <person name="Patterson A.H."/>
            <person name="Chaban B."/>
            <person name="Fernando C."/>
            <person name="Harding J.C."/>
            <person name="Hill J.E."/>
        </authorList>
    </citation>
    <scope>NUCLEOTIDE SEQUENCE [LARGE SCALE GENOMIC DNA]</scope>
    <source>
        <strain evidence="1 2">D13-03603F2</strain>
    </source>
</reference>
<accession>A0ABX5B0B1</accession>
<evidence type="ECO:0008006" key="3">
    <source>
        <dbReference type="Google" id="ProtNLM"/>
    </source>
</evidence>
<proteinExistence type="predicted"/>
<sequence length="127" mass="14538">MDIVITDLEEFSNKKAVYAKLGKYKINVNDIPVGLALKINDYSQSIAEKGFLDAQTVIEDIVIPLIQRQYKDACREDILEDFNYDQLIKIFRMIMDGFYKAGIDAPNEDKKKKINKNRTNKVIGTSS</sequence>
<organism evidence="1 2">
    <name type="scientific">Brachyspira murdochii</name>
    <dbReference type="NCBI Taxonomy" id="84378"/>
    <lineage>
        <taxon>Bacteria</taxon>
        <taxon>Pseudomonadati</taxon>
        <taxon>Spirochaetota</taxon>
        <taxon>Spirochaetia</taxon>
        <taxon>Brachyspirales</taxon>
        <taxon>Brachyspiraceae</taxon>
        <taxon>Brachyspira</taxon>
    </lineage>
</organism>
<evidence type="ECO:0000313" key="1">
    <source>
        <dbReference type="EMBL" id="PPS20578.1"/>
    </source>
</evidence>
<keyword evidence="2" id="KW-1185">Reference proteome</keyword>
<dbReference type="RefSeq" id="WP_104619387.1">
    <property type="nucleotide sequence ID" value="NZ_JJMJ01000300.1"/>
</dbReference>